<dbReference type="EnsemblBacteria" id="ABF91837">
    <property type="protein sequence ID" value="ABF91837"/>
    <property type="gene ID" value="MXAN_5468"/>
</dbReference>
<proteinExistence type="predicted"/>
<dbReference type="Proteomes" id="UP000002402">
    <property type="component" value="Chromosome"/>
</dbReference>
<dbReference type="HOGENOM" id="CLU_1494708_0_0_7"/>
<sequence length="206" mass="21812">MQSLAHARGAIPSRGDRARWLHPSGRMRLPVPLLAASVLFALPARADITLFPERETWLSVGPLYSAAFGADAPGTGVGGELTLNWFKGVGALGLFAQAQKMERGSARLCAGLQGTLLFGGVELGVMHETASRTRVATTGLHVAPYLAFVFGSLGVRFGIPLAGDRDIGPGGVERTRHAREVGLVLTLKLPIALSSHSVWGPLFPWN</sequence>
<reference evidence="1 2" key="1">
    <citation type="journal article" date="2006" name="Proc. Natl. Acad. Sci. U.S.A.">
        <title>Evolution of sensory complexity recorded in a myxobacterial genome.</title>
        <authorList>
            <person name="Goldman B.S."/>
            <person name="Nierman W.C."/>
            <person name="Kaiser D."/>
            <person name="Slater S.C."/>
            <person name="Durkin A.S."/>
            <person name="Eisen J.A."/>
            <person name="Ronning C.M."/>
            <person name="Barbazuk W.B."/>
            <person name="Blanchard M."/>
            <person name="Field C."/>
            <person name="Halling C."/>
            <person name="Hinkle G."/>
            <person name="Iartchuk O."/>
            <person name="Kim H.S."/>
            <person name="Mackenzie C."/>
            <person name="Madupu R."/>
            <person name="Miller N."/>
            <person name="Shvartsbeyn A."/>
            <person name="Sullivan S.A."/>
            <person name="Vaudin M."/>
            <person name="Wiegand R."/>
            <person name="Kaplan H.B."/>
        </authorList>
    </citation>
    <scope>NUCLEOTIDE SEQUENCE [LARGE SCALE GENOMIC DNA]</scope>
    <source>
        <strain evidence="2">DK1622</strain>
    </source>
</reference>
<organism evidence="1 2">
    <name type="scientific">Myxococcus xanthus (strain DK1622)</name>
    <dbReference type="NCBI Taxonomy" id="246197"/>
    <lineage>
        <taxon>Bacteria</taxon>
        <taxon>Pseudomonadati</taxon>
        <taxon>Myxococcota</taxon>
        <taxon>Myxococcia</taxon>
        <taxon>Myxococcales</taxon>
        <taxon>Cystobacterineae</taxon>
        <taxon>Myxococcaceae</taxon>
        <taxon>Myxococcus</taxon>
    </lineage>
</organism>
<evidence type="ECO:0008006" key="3">
    <source>
        <dbReference type="Google" id="ProtNLM"/>
    </source>
</evidence>
<dbReference type="EMBL" id="CP000113">
    <property type="protein sequence ID" value="ABF91837.1"/>
    <property type="molecule type" value="Genomic_DNA"/>
</dbReference>
<protein>
    <recommendedName>
        <fullName evidence="3">Outer membrane protein beta-barrel domain-containing protein</fullName>
    </recommendedName>
</protein>
<dbReference type="KEGG" id="mxa:MXAN_5468"/>
<keyword evidence="2" id="KW-1185">Reference proteome</keyword>
<name>Q1D162_MYXXD</name>
<evidence type="ECO:0000313" key="1">
    <source>
        <dbReference type="EMBL" id="ABF91837.1"/>
    </source>
</evidence>
<accession>Q1D162</accession>
<evidence type="ECO:0000313" key="2">
    <source>
        <dbReference type="Proteomes" id="UP000002402"/>
    </source>
</evidence>
<dbReference type="AlphaFoldDB" id="Q1D162"/>
<gene>
    <name evidence="1" type="ordered locus">MXAN_5468</name>
</gene>